<dbReference type="InterPro" id="IPR028059">
    <property type="entry name" value="SWM_rpt"/>
</dbReference>
<dbReference type="InterPro" id="IPR011801">
    <property type="entry name" value="Swm_rep_I_cyn"/>
</dbReference>
<dbReference type="Proteomes" id="UP000740413">
    <property type="component" value="Unassembled WGS sequence"/>
</dbReference>
<protein>
    <recommendedName>
        <fullName evidence="3">Repeat protein (TIGR02059 family)</fullName>
    </recommendedName>
</protein>
<organism evidence="1 2">
    <name type="scientific">Zobellia barbeyronii</name>
    <dbReference type="NCBI Taxonomy" id="2748009"/>
    <lineage>
        <taxon>Bacteria</taxon>
        <taxon>Pseudomonadati</taxon>
        <taxon>Bacteroidota</taxon>
        <taxon>Flavobacteriia</taxon>
        <taxon>Flavobacteriales</taxon>
        <taxon>Flavobacteriaceae</taxon>
        <taxon>Zobellia</taxon>
    </lineage>
</organism>
<dbReference type="PROSITE" id="PS51257">
    <property type="entry name" value="PROKAR_LIPOPROTEIN"/>
    <property type="match status" value="1"/>
</dbReference>
<name>A0ABS5WEH1_9FLAO</name>
<proteinExistence type="predicted"/>
<dbReference type="Gene3D" id="2.60.120.260">
    <property type="entry name" value="Galactose-binding domain-like"/>
    <property type="match status" value="1"/>
</dbReference>
<dbReference type="Pfam" id="PF13753">
    <property type="entry name" value="SWM_repeat"/>
    <property type="match status" value="1"/>
</dbReference>
<dbReference type="NCBIfam" id="TIGR02059">
    <property type="entry name" value="swm_rep_I"/>
    <property type="match status" value="2"/>
</dbReference>
<accession>A0ABS5WEH1</accession>
<comment type="caution">
    <text evidence="1">The sequence shown here is derived from an EMBL/GenBank/DDBJ whole genome shotgun (WGS) entry which is preliminary data.</text>
</comment>
<evidence type="ECO:0008006" key="3">
    <source>
        <dbReference type="Google" id="ProtNLM"/>
    </source>
</evidence>
<evidence type="ECO:0000313" key="1">
    <source>
        <dbReference type="EMBL" id="MBT2161368.1"/>
    </source>
</evidence>
<keyword evidence="2" id="KW-1185">Reference proteome</keyword>
<evidence type="ECO:0000313" key="2">
    <source>
        <dbReference type="Proteomes" id="UP000740413"/>
    </source>
</evidence>
<gene>
    <name evidence="1" type="ORF">HW347_08825</name>
</gene>
<reference evidence="2" key="1">
    <citation type="submission" date="2023-07" db="EMBL/GenBank/DDBJ databases">
        <title>Zobellia barbeyronii sp. nov., a new marine flavobacterium, isolated from green and red algae.</title>
        <authorList>
            <person name="Nedashkovskaya O.I."/>
            <person name="Otstavnykh N."/>
            <person name="Zhukova N."/>
            <person name="Guzev K."/>
            <person name="Chausova V."/>
            <person name="Tekutyeva L."/>
            <person name="Mikhailov V."/>
            <person name="Isaeva M."/>
        </authorList>
    </citation>
    <scope>NUCLEOTIDE SEQUENCE [LARGE SCALE GENOMIC DNA]</scope>
    <source>
        <strain evidence="2">KMM 6746</strain>
    </source>
</reference>
<sequence>MRDIKYSIRFLFLLLIIVGCEDDDEYVAPNTFVDAAFTTTWGTSVDKDVDINNYGSFMDLSNGTTKHEWTIPEGTFFLEGPLPTKADSFESSIIEGAGMVSDERTVHVLFTKGDSLTPIKLHNEYEEYTEFVLPTGWDTETNSSIFDTLRTVQKGAAWVLDYTIIVDVYDTIVADMEIRNLAGSKIDFKSQDVIDLKFGDALVFEDLSRQNNTSRPTSTVWTIHTIEENEEDEENIINVNEEKTIDTLVFNKRIGKFQGRLVSKRDRTEAVQADEETYEIPVTFNVTALDEALEQAGDVIEMADNSIEVSLSSKLVELTEDVSSNFMVEVNGVARPVASVSQNQLNVDKLILVLETQLEGTDAANTVTVSYDGGSTTLKSVDERVLEAFSAVPVEVYVPIPVNNVGTVQKVTEDDAILVMFDQELDPASVMASADATMGFSAMVNGVASVVSSVEVDAADATVLRIMLSEELYRDDEITISYVGPGDILSIGAGELVDFGPVTVVPDEDNILGDVGMFENALDTDWLNTGSNGAGAAEIVAAPIPDIVSDVVPSGNVMHLFAPDGNKPNTITSGTFAFEAGTAYRVKYKRYLGSTTSTAFAKHFFGDQNINDQWNDPEDELGKWQLVEFTFIAAATSNGTVRIQPVPAGVSDVYYDDYTIQIDDNRP</sequence>
<dbReference type="RefSeq" id="WP_214611540.1">
    <property type="nucleotide sequence ID" value="NZ_JACATN010000003.1"/>
</dbReference>
<dbReference type="EMBL" id="JACATN010000003">
    <property type="protein sequence ID" value="MBT2161368.1"/>
    <property type="molecule type" value="Genomic_DNA"/>
</dbReference>